<comment type="caution">
    <text evidence="1">The sequence shown here is derived from an EMBL/GenBank/DDBJ whole genome shotgun (WGS) entry which is preliminary data.</text>
</comment>
<reference evidence="1" key="1">
    <citation type="submission" date="2020-08" db="EMBL/GenBank/DDBJ databases">
        <title>Multicomponent nature underlies the extraordinary mechanical properties of spider dragline silk.</title>
        <authorList>
            <person name="Kono N."/>
            <person name="Nakamura H."/>
            <person name="Mori M."/>
            <person name="Yoshida Y."/>
            <person name="Ohtoshi R."/>
            <person name="Malay A.D."/>
            <person name="Moran D.A.P."/>
            <person name="Tomita M."/>
            <person name="Numata K."/>
            <person name="Arakawa K."/>
        </authorList>
    </citation>
    <scope>NUCLEOTIDE SEQUENCE</scope>
</reference>
<gene>
    <name evidence="1" type="ORF">NPIL_107591</name>
</gene>
<name>A0A8X6TUS8_NEPPI</name>
<accession>A0A8X6TUS8</accession>
<sequence length="132" mass="15632">MRDHCIIYPRKVISLRRRKDRLIFPLGDNLPLQLFIQNETIEKLDTNCHRLKFGIWSHRYKYGTHSHRLKFGTYSHRETDRACMGDPRLSHKKNHCCRGDDHVNNPQELVAVHHSLVSACSIALARRFEQPY</sequence>
<dbReference type="Proteomes" id="UP000887013">
    <property type="component" value="Unassembled WGS sequence"/>
</dbReference>
<proteinExistence type="predicted"/>
<organism evidence="1 2">
    <name type="scientific">Nephila pilipes</name>
    <name type="common">Giant wood spider</name>
    <name type="synonym">Nephila maculata</name>
    <dbReference type="NCBI Taxonomy" id="299642"/>
    <lineage>
        <taxon>Eukaryota</taxon>
        <taxon>Metazoa</taxon>
        <taxon>Ecdysozoa</taxon>
        <taxon>Arthropoda</taxon>
        <taxon>Chelicerata</taxon>
        <taxon>Arachnida</taxon>
        <taxon>Araneae</taxon>
        <taxon>Araneomorphae</taxon>
        <taxon>Entelegynae</taxon>
        <taxon>Araneoidea</taxon>
        <taxon>Nephilidae</taxon>
        <taxon>Nephila</taxon>
    </lineage>
</organism>
<evidence type="ECO:0000313" key="1">
    <source>
        <dbReference type="EMBL" id="GFT58727.1"/>
    </source>
</evidence>
<keyword evidence="2" id="KW-1185">Reference proteome</keyword>
<dbReference type="AlphaFoldDB" id="A0A8X6TUS8"/>
<protein>
    <submittedName>
        <fullName evidence="1">Uncharacterized protein</fullName>
    </submittedName>
</protein>
<evidence type="ECO:0000313" key="2">
    <source>
        <dbReference type="Proteomes" id="UP000887013"/>
    </source>
</evidence>
<dbReference type="EMBL" id="BMAW01113773">
    <property type="protein sequence ID" value="GFT58727.1"/>
    <property type="molecule type" value="Genomic_DNA"/>
</dbReference>